<evidence type="ECO:0000313" key="4">
    <source>
        <dbReference type="Proteomes" id="UP000663879"/>
    </source>
</evidence>
<evidence type="ECO:0000256" key="2">
    <source>
        <dbReference type="ARBA" id="ARBA00023157"/>
    </source>
</evidence>
<protein>
    <submittedName>
        <fullName evidence="3">Uncharacterized protein</fullName>
    </submittedName>
</protein>
<gene>
    <name evidence="3" type="ORF">OXX778_LOCUS11117</name>
</gene>
<dbReference type="GO" id="GO:0005509">
    <property type="term" value="F:calcium ion binding"/>
    <property type="evidence" value="ECO:0007669"/>
    <property type="project" value="InterPro"/>
</dbReference>
<organism evidence="3 4">
    <name type="scientific">Brachionus calyciflorus</name>
    <dbReference type="NCBI Taxonomy" id="104777"/>
    <lineage>
        <taxon>Eukaryota</taxon>
        <taxon>Metazoa</taxon>
        <taxon>Spiralia</taxon>
        <taxon>Gnathifera</taxon>
        <taxon>Rotifera</taxon>
        <taxon>Eurotatoria</taxon>
        <taxon>Monogononta</taxon>
        <taxon>Pseudotrocha</taxon>
        <taxon>Ploima</taxon>
        <taxon>Brachionidae</taxon>
        <taxon>Brachionus</taxon>
    </lineage>
</organism>
<dbReference type="PROSITE" id="PS01187">
    <property type="entry name" value="EGF_CA"/>
    <property type="match status" value="1"/>
</dbReference>
<keyword evidence="2" id="KW-1015">Disulfide bond</keyword>
<keyword evidence="4" id="KW-1185">Reference proteome</keyword>
<evidence type="ECO:0000256" key="1">
    <source>
        <dbReference type="ARBA" id="ARBA00022574"/>
    </source>
</evidence>
<evidence type="ECO:0000313" key="3">
    <source>
        <dbReference type="EMBL" id="CAF0895212.1"/>
    </source>
</evidence>
<dbReference type="EMBL" id="CAJNOC010001843">
    <property type="protein sequence ID" value="CAF0895212.1"/>
    <property type="molecule type" value="Genomic_DNA"/>
</dbReference>
<keyword evidence="1" id="KW-0853">WD repeat</keyword>
<accession>A0A813Z850</accession>
<dbReference type="PANTHER" id="PTHR46108">
    <property type="entry name" value="BLUE CHEESE"/>
    <property type="match status" value="1"/>
</dbReference>
<comment type="caution">
    <text evidence="3">The sequence shown here is derived from an EMBL/GenBank/DDBJ whole genome shotgun (WGS) entry which is preliminary data.</text>
</comment>
<reference evidence="3" key="1">
    <citation type="submission" date="2021-02" db="EMBL/GenBank/DDBJ databases">
        <authorList>
            <person name="Nowell W R."/>
        </authorList>
    </citation>
    <scope>NUCLEOTIDE SEQUENCE</scope>
    <source>
        <strain evidence="3">Ploen Becks lab</strain>
    </source>
</reference>
<dbReference type="InterPro" id="IPR018097">
    <property type="entry name" value="EGF_Ca-bd_CS"/>
</dbReference>
<dbReference type="PANTHER" id="PTHR46108:SF4">
    <property type="entry name" value="BLUE CHEESE"/>
    <property type="match status" value="1"/>
</dbReference>
<dbReference type="InterPro" id="IPR051944">
    <property type="entry name" value="BEACH_domain_protein"/>
</dbReference>
<proteinExistence type="predicted"/>
<sequence length="246" mass="28689">MSNDIEFMYASVKCLIFTLKSNREIDKEMDRVHGFQLLAMLFKRKKNLINSKTLGKIVNGSQTKSTNASSVSFQNEQFQKSNFSHDTQLTLTHLILPLFIKAFSQSSLSEINDKFGDVGEFCFACSRLLVNEIMIDFEVENYLSDACFRDFPLNSENLFKSLKPDYLNHNFDAQNLRDLSKRVKFGCNLRNYGITNNENQCKKEKNVYDEKFNYCENNSTCFNKWFNYECENLTLPFYGKNCQFGM</sequence>
<dbReference type="AlphaFoldDB" id="A0A813Z850"/>
<name>A0A813Z850_9BILA</name>
<dbReference type="Proteomes" id="UP000663879">
    <property type="component" value="Unassembled WGS sequence"/>
</dbReference>
<dbReference type="OrthoDB" id="10018316at2759"/>